<dbReference type="EMBL" id="JDRX01000001">
    <property type="protein sequence ID" value="KGN03511.1"/>
    <property type="molecule type" value="Genomic_DNA"/>
</dbReference>
<dbReference type="PANTHER" id="PTHR43174:SF3">
    <property type="entry name" value="UDP-N-ACETYLGLUCOSAMINE 2-EPIMERASE"/>
    <property type="match status" value="1"/>
</dbReference>
<gene>
    <name evidence="2" type="ORF">Z969_00650</name>
</gene>
<dbReference type="NCBIfam" id="TIGR03568">
    <property type="entry name" value="NeuC_NnaA"/>
    <property type="match status" value="1"/>
</dbReference>
<protein>
    <submittedName>
        <fullName evidence="2">UDP-N-acetylglucosamine 2-epimerase</fullName>
    </submittedName>
</protein>
<dbReference type="InterPro" id="IPR029767">
    <property type="entry name" value="WecB-like"/>
</dbReference>
<organism evidence="2 3">
    <name type="scientific">Clostridium novyi A str. 4570</name>
    <dbReference type="NCBI Taxonomy" id="1444290"/>
    <lineage>
        <taxon>Bacteria</taxon>
        <taxon>Bacillati</taxon>
        <taxon>Bacillota</taxon>
        <taxon>Clostridia</taxon>
        <taxon>Eubacteriales</taxon>
        <taxon>Clostridiaceae</taxon>
        <taxon>Clostridium</taxon>
    </lineage>
</organism>
<evidence type="ECO:0000313" key="2">
    <source>
        <dbReference type="EMBL" id="KGN03511.1"/>
    </source>
</evidence>
<dbReference type="Gene3D" id="3.40.50.2000">
    <property type="entry name" value="Glycogen Phosphorylase B"/>
    <property type="match status" value="2"/>
</dbReference>
<dbReference type="PANTHER" id="PTHR43174">
    <property type="entry name" value="UDP-N-ACETYLGLUCOSAMINE 2-EPIMERASE"/>
    <property type="match status" value="1"/>
</dbReference>
<proteinExistence type="predicted"/>
<dbReference type="InterPro" id="IPR003331">
    <property type="entry name" value="UDP_GlcNAc_Epimerase_2_dom"/>
</dbReference>
<accession>A0AA88ZW22</accession>
<dbReference type="AlphaFoldDB" id="A0AA88ZW22"/>
<sequence>MKRKIAVITGTRADYGIYYSVLKAIENHKDLELSLIVCGMHLSPEFGMTIEEIQKDGFKIDDKIDTILSSDSGSAMAKSIGITLMGLTQSLERINPDILLILGDRGEMIAGALAAVHMNIPVAHIHGGEVTGTVDESIRHSITKLSHIHFPANEDSKRRIIKMGEEEKNVYVVGAPGIDYIKNTKYLSREEVLKRFDLKDDKIFIMTQHPVTTEKHMVSNQIEETLSAVAKLGVQTIISYPNSDNGGREIIKVIEKYREKYDFLKVFKNLSQVEYLSLLNTADVMIGNSSSGIIEAPSFKLPVVNIGTRQQGRLRACNIVDVSYSKKEILDAIEKVLYDEEFRKNLESCENPYGDGKAGERIADILSKIQINSDLIQKRITY</sequence>
<evidence type="ECO:0000259" key="1">
    <source>
        <dbReference type="Pfam" id="PF02350"/>
    </source>
</evidence>
<dbReference type="InterPro" id="IPR020004">
    <property type="entry name" value="UDP-GlcNAc_Epase"/>
</dbReference>
<reference evidence="2 3" key="1">
    <citation type="submission" date="2014-01" db="EMBL/GenBank/DDBJ databases">
        <title>Plasmidome dynamics in the species complex Clostridium novyi sensu lato converts strains of independent lineages into distinctly different pathogens.</title>
        <authorList>
            <person name="Skarin H."/>
            <person name="Segerman B."/>
        </authorList>
    </citation>
    <scope>NUCLEOTIDE SEQUENCE [LARGE SCALE GENOMIC DNA]</scope>
    <source>
        <strain evidence="2 3">4570</strain>
    </source>
</reference>
<dbReference type="CDD" id="cd03786">
    <property type="entry name" value="GTB_UDP-GlcNAc_2-Epimerase"/>
    <property type="match status" value="1"/>
</dbReference>
<dbReference type="GO" id="GO:0004553">
    <property type="term" value="F:hydrolase activity, hydrolyzing O-glycosyl compounds"/>
    <property type="evidence" value="ECO:0007669"/>
    <property type="project" value="InterPro"/>
</dbReference>
<dbReference type="Pfam" id="PF02350">
    <property type="entry name" value="Epimerase_2"/>
    <property type="match status" value="1"/>
</dbReference>
<dbReference type="RefSeq" id="WP_039247976.1">
    <property type="nucleotide sequence ID" value="NZ_JDRX01000001.1"/>
</dbReference>
<dbReference type="GO" id="GO:0006047">
    <property type="term" value="P:UDP-N-acetylglucosamine metabolic process"/>
    <property type="evidence" value="ECO:0007669"/>
    <property type="project" value="InterPro"/>
</dbReference>
<dbReference type="SUPFAM" id="SSF53756">
    <property type="entry name" value="UDP-Glycosyltransferase/glycogen phosphorylase"/>
    <property type="match status" value="1"/>
</dbReference>
<evidence type="ECO:0000313" key="3">
    <source>
        <dbReference type="Proteomes" id="UP000030016"/>
    </source>
</evidence>
<dbReference type="Proteomes" id="UP000030016">
    <property type="component" value="Unassembled WGS sequence"/>
</dbReference>
<feature type="domain" description="UDP-N-acetylglucosamine 2-epimerase" evidence="1">
    <location>
        <begin position="23"/>
        <end position="366"/>
    </location>
</feature>
<comment type="caution">
    <text evidence="2">The sequence shown here is derived from an EMBL/GenBank/DDBJ whole genome shotgun (WGS) entry which is preliminary data.</text>
</comment>
<name>A0AA88ZW22_CLONO</name>